<accession>T1EQE0</accession>
<dbReference type="Proteomes" id="UP000015101">
    <property type="component" value="Unassembled WGS sequence"/>
</dbReference>
<evidence type="ECO:0000313" key="2">
    <source>
        <dbReference type="EMBL" id="ESO06372.1"/>
    </source>
</evidence>
<feature type="compositionally biased region" description="Basic and acidic residues" evidence="1">
    <location>
        <begin position="311"/>
        <end position="326"/>
    </location>
</feature>
<keyword evidence="4" id="KW-1185">Reference proteome</keyword>
<dbReference type="KEGG" id="hro:HELRODRAFT_160539"/>
<reference evidence="3" key="3">
    <citation type="submission" date="2015-06" db="UniProtKB">
        <authorList>
            <consortium name="EnsemblMetazoa"/>
        </authorList>
    </citation>
    <scope>IDENTIFICATION</scope>
</reference>
<reference evidence="2 4" key="2">
    <citation type="journal article" date="2013" name="Nature">
        <title>Insights into bilaterian evolution from three spiralian genomes.</title>
        <authorList>
            <person name="Simakov O."/>
            <person name="Marletaz F."/>
            <person name="Cho S.J."/>
            <person name="Edsinger-Gonzales E."/>
            <person name="Havlak P."/>
            <person name="Hellsten U."/>
            <person name="Kuo D.H."/>
            <person name="Larsson T."/>
            <person name="Lv J."/>
            <person name="Arendt D."/>
            <person name="Savage R."/>
            <person name="Osoegawa K."/>
            <person name="de Jong P."/>
            <person name="Grimwood J."/>
            <person name="Chapman J.A."/>
            <person name="Shapiro H."/>
            <person name="Aerts A."/>
            <person name="Otillar R.P."/>
            <person name="Terry A.Y."/>
            <person name="Boore J.L."/>
            <person name="Grigoriev I.V."/>
            <person name="Lindberg D.R."/>
            <person name="Seaver E.C."/>
            <person name="Weisblat D.A."/>
            <person name="Putnam N.H."/>
            <person name="Rokhsar D.S."/>
        </authorList>
    </citation>
    <scope>NUCLEOTIDE SEQUENCE</scope>
</reference>
<feature type="region of interest" description="Disordered" evidence="1">
    <location>
        <begin position="234"/>
        <end position="263"/>
    </location>
</feature>
<dbReference type="RefSeq" id="XP_009015740.1">
    <property type="nucleotide sequence ID" value="XM_009017492.1"/>
</dbReference>
<dbReference type="EMBL" id="AMQM01000618">
    <property type="status" value="NOT_ANNOTATED_CDS"/>
    <property type="molecule type" value="Genomic_DNA"/>
</dbReference>
<feature type="compositionally biased region" description="Basic residues" evidence="1">
    <location>
        <begin position="327"/>
        <end position="340"/>
    </location>
</feature>
<evidence type="ECO:0000313" key="4">
    <source>
        <dbReference type="Proteomes" id="UP000015101"/>
    </source>
</evidence>
<sequence length="385" mass="43853">MATFTVTSQKNKSKKDKRRKFDCFSTKISSCHKPQLRKACSNNQTIEKNHINIFPPPPITPTNYWQFSSSLPLPSNQNATLAKLKNTTTNNNNSQSNCTYDPVNNKQLQQQHPPQCLCLMSPMLHQTSDNLMKCCCSNSITNLERTIFLRCDSPQLCRMASQPAAGEMEHVENSNIFDQSLITDAGNVSCVFINSRSRTNGVLSLKSDCDSGERMINRNVIESEELASINASDVNMLPNNNNNNNSNNNNNIKNNNHSNENALSNDFNVDVISNNSNNNTNDAQSFCHHSDFPFFLDVQINNNNQTNNIKVNKDHRKDKTNTLGKEKHSKQNRYQTRHHQQQQQQQQQQPHLDQQHDHQRCSDNTTTFLSLDPVSYLHADYKKLV</sequence>
<evidence type="ECO:0000313" key="3">
    <source>
        <dbReference type="EnsemblMetazoa" id="HelroP160539"/>
    </source>
</evidence>
<dbReference type="EMBL" id="KB096324">
    <property type="protein sequence ID" value="ESO06372.1"/>
    <property type="molecule type" value="Genomic_DNA"/>
</dbReference>
<feature type="compositionally biased region" description="Low complexity" evidence="1">
    <location>
        <begin position="341"/>
        <end position="352"/>
    </location>
</feature>
<dbReference type="CTD" id="20198790"/>
<dbReference type="HOGENOM" id="CLU_718199_0_0_1"/>
<proteinExistence type="predicted"/>
<gene>
    <name evidence="3" type="primary">20198790</name>
    <name evidence="2" type="ORF">HELRODRAFT_160539</name>
</gene>
<dbReference type="EnsemblMetazoa" id="HelroT160539">
    <property type="protein sequence ID" value="HelroP160539"/>
    <property type="gene ID" value="HelroG160539"/>
</dbReference>
<evidence type="ECO:0000256" key="1">
    <source>
        <dbReference type="SAM" id="MobiDB-lite"/>
    </source>
</evidence>
<organism evidence="3 4">
    <name type="scientific">Helobdella robusta</name>
    <name type="common">Californian leech</name>
    <dbReference type="NCBI Taxonomy" id="6412"/>
    <lineage>
        <taxon>Eukaryota</taxon>
        <taxon>Metazoa</taxon>
        <taxon>Spiralia</taxon>
        <taxon>Lophotrochozoa</taxon>
        <taxon>Annelida</taxon>
        <taxon>Clitellata</taxon>
        <taxon>Hirudinea</taxon>
        <taxon>Rhynchobdellida</taxon>
        <taxon>Glossiphoniidae</taxon>
        <taxon>Helobdella</taxon>
    </lineage>
</organism>
<dbReference type="AlphaFoldDB" id="T1EQE0"/>
<protein>
    <submittedName>
        <fullName evidence="2 3">Uncharacterized protein</fullName>
    </submittedName>
</protein>
<dbReference type="GeneID" id="20198790"/>
<reference evidence="4" key="1">
    <citation type="submission" date="2012-12" db="EMBL/GenBank/DDBJ databases">
        <authorList>
            <person name="Hellsten U."/>
            <person name="Grimwood J."/>
            <person name="Chapman J.A."/>
            <person name="Shapiro H."/>
            <person name="Aerts A."/>
            <person name="Otillar R.P."/>
            <person name="Terry A.Y."/>
            <person name="Boore J.L."/>
            <person name="Simakov O."/>
            <person name="Marletaz F."/>
            <person name="Cho S.-J."/>
            <person name="Edsinger-Gonzales E."/>
            <person name="Havlak P."/>
            <person name="Kuo D.-H."/>
            <person name="Larsson T."/>
            <person name="Lv J."/>
            <person name="Arendt D."/>
            <person name="Savage R."/>
            <person name="Osoegawa K."/>
            <person name="de Jong P."/>
            <person name="Lindberg D.R."/>
            <person name="Seaver E.C."/>
            <person name="Weisblat D.A."/>
            <person name="Putnam N.H."/>
            <person name="Grigoriev I.V."/>
            <person name="Rokhsar D.S."/>
        </authorList>
    </citation>
    <scope>NUCLEOTIDE SEQUENCE</scope>
</reference>
<feature type="compositionally biased region" description="Low complexity" evidence="1">
    <location>
        <begin position="239"/>
        <end position="263"/>
    </location>
</feature>
<name>T1EQE0_HELRO</name>
<feature type="region of interest" description="Disordered" evidence="1">
    <location>
        <begin position="306"/>
        <end position="364"/>
    </location>
</feature>
<dbReference type="InParanoid" id="T1EQE0"/>